<gene>
    <name evidence="17" type="ORF">B4109_1222</name>
</gene>
<organism evidence="17 18">
    <name type="scientific">Geobacillus stearothermophilus</name>
    <name type="common">Bacillus stearothermophilus</name>
    <dbReference type="NCBI Taxonomy" id="1422"/>
    <lineage>
        <taxon>Bacteria</taxon>
        <taxon>Bacillati</taxon>
        <taxon>Bacillota</taxon>
        <taxon>Bacilli</taxon>
        <taxon>Bacillales</taxon>
        <taxon>Anoxybacillaceae</taxon>
        <taxon>Geobacillus</taxon>
    </lineage>
</organism>
<comment type="subunit">
    <text evidence="16">Alpha(8)-beta(8). The alpha component is a flavoprotein, the beta component is a hemoprotein.</text>
</comment>
<proteinExistence type="inferred from homology"/>
<dbReference type="Gene3D" id="3.30.413.10">
    <property type="entry name" value="Sulfite Reductase Hemoprotein, domain 1"/>
    <property type="match status" value="1"/>
</dbReference>
<dbReference type="InterPro" id="IPR045169">
    <property type="entry name" value="NO2/SO3_Rdtase_4Fe4S_prot"/>
</dbReference>
<evidence type="ECO:0000313" key="18">
    <source>
        <dbReference type="Proteomes" id="UP000075424"/>
    </source>
</evidence>
<evidence type="ECO:0000256" key="14">
    <source>
        <dbReference type="ARBA" id="ARBA00052219"/>
    </source>
</evidence>
<comment type="similarity">
    <text evidence="4">Belongs to the nitrite and sulfite reductase 4Fe-4S domain family.</text>
</comment>
<evidence type="ECO:0000256" key="9">
    <source>
        <dbReference type="ARBA" id="ARBA00022857"/>
    </source>
</evidence>
<dbReference type="EC" id="1.8.1.2" evidence="5"/>
<evidence type="ECO:0000256" key="2">
    <source>
        <dbReference type="ARBA" id="ARBA00001966"/>
    </source>
</evidence>
<dbReference type="PANTHER" id="PTHR11493:SF47">
    <property type="entry name" value="SULFITE REDUCTASE [NADPH] SUBUNIT BETA"/>
    <property type="match status" value="1"/>
</dbReference>
<dbReference type="PANTHER" id="PTHR11493">
    <property type="entry name" value="SULFITE REDUCTASE [NADPH] SUBUNIT BETA-RELATED"/>
    <property type="match status" value="1"/>
</dbReference>
<accession>A0A150MUE3</accession>
<dbReference type="InterPro" id="IPR045854">
    <property type="entry name" value="NO2/SO3_Rdtase_4Fe4S_sf"/>
</dbReference>
<dbReference type="GO" id="GO:0004783">
    <property type="term" value="F:sulfite reductase (NADPH) activity"/>
    <property type="evidence" value="ECO:0007669"/>
    <property type="project" value="UniProtKB-EC"/>
</dbReference>
<evidence type="ECO:0000256" key="15">
    <source>
        <dbReference type="ARBA" id="ARBA00057160"/>
    </source>
</evidence>
<keyword evidence="12" id="KW-0411">Iron-sulfur</keyword>
<dbReference type="GO" id="GO:0020037">
    <property type="term" value="F:heme binding"/>
    <property type="evidence" value="ECO:0007669"/>
    <property type="project" value="InterPro"/>
</dbReference>
<evidence type="ECO:0000256" key="7">
    <source>
        <dbReference type="ARBA" id="ARBA00022617"/>
    </source>
</evidence>
<dbReference type="GO" id="GO:0050311">
    <property type="term" value="F:sulfite reductase (ferredoxin) activity"/>
    <property type="evidence" value="ECO:0007669"/>
    <property type="project" value="TreeGrafter"/>
</dbReference>
<comment type="catalytic activity">
    <reaction evidence="14">
        <text>hydrogen sulfide + 3 NADP(+) + 3 H2O = sulfite + 3 NADPH + 4 H(+)</text>
        <dbReference type="Rhea" id="RHEA:13801"/>
        <dbReference type="ChEBI" id="CHEBI:15377"/>
        <dbReference type="ChEBI" id="CHEBI:15378"/>
        <dbReference type="ChEBI" id="CHEBI:17359"/>
        <dbReference type="ChEBI" id="CHEBI:29919"/>
        <dbReference type="ChEBI" id="CHEBI:57783"/>
        <dbReference type="ChEBI" id="CHEBI:58349"/>
        <dbReference type="EC" id="1.8.1.2"/>
    </reaction>
</comment>
<evidence type="ECO:0000256" key="11">
    <source>
        <dbReference type="ARBA" id="ARBA00023004"/>
    </source>
</evidence>
<comment type="pathway">
    <text evidence="3">Sulfur metabolism; hydrogen sulfide biosynthesis; hydrogen sulfide from sulfite (NADPH route): step 1/1.</text>
</comment>
<evidence type="ECO:0000256" key="5">
    <source>
        <dbReference type="ARBA" id="ARBA00012604"/>
    </source>
</evidence>
<keyword evidence="9" id="KW-0521">NADP</keyword>
<keyword evidence="8" id="KW-0479">Metal-binding</keyword>
<evidence type="ECO:0000256" key="3">
    <source>
        <dbReference type="ARBA" id="ARBA00004774"/>
    </source>
</evidence>
<dbReference type="PRINTS" id="PR00397">
    <property type="entry name" value="SIROHAEM"/>
</dbReference>
<dbReference type="FunFam" id="3.30.413.10:FF:000003">
    <property type="entry name" value="Sulfite reductase [NADPH] hemoprotein beta-component"/>
    <property type="match status" value="1"/>
</dbReference>
<evidence type="ECO:0000256" key="12">
    <source>
        <dbReference type="ARBA" id="ARBA00023014"/>
    </source>
</evidence>
<evidence type="ECO:0000256" key="1">
    <source>
        <dbReference type="ARBA" id="ARBA00001929"/>
    </source>
</evidence>
<keyword evidence="6" id="KW-0004">4Fe-4S</keyword>
<keyword evidence="11" id="KW-0408">Iron</keyword>
<keyword evidence="10 17" id="KW-0560">Oxidoreductase</keyword>
<name>A0A150MUE3_GEOSE</name>
<dbReference type="PROSITE" id="PS00365">
    <property type="entry name" value="NIR_SIR"/>
    <property type="match status" value="1"/>
</dbReference>
<dbReference type="GO" id="GO:0051539">
    <property type="term" value="F:4 iron, 4 sulfur cluster binding"/>
    <property type="evidence" value="ECO:0007669"/>
    <property type="project" value="UniProtKB-KW"/>
</dbReference>
<comment type="cofactor">
    <cofactor evidence="2">
        <name>[4Fe-4S] cluster</name>
        <dbReference type="ChEBI" id="CHEBI:49883"/>
    </cofactor>
</comment>
<dbReference type="AlphaFoldDB" id="A0A150MUE3"/>
<dbReference type="SUPFAM" id="SSF56014">
    <property type="entry name" value="Nitrite and sulphite reductase 4Fe-4S domain-like"/>
    <property type="match status" value="1"/>
</dbReference>
<evidence type="ECO:0000256" key="4">
    <source>
        <dbReference type="ARBA" id="ARBA00010429"/>
    </source>
</evidence>
<evidence type="ECO:0000313" key="17">
    <source>
        <dbReference type="EMBL" id="KYD28090.1"/>
    </source>
</evidence>
<keyword evidence="7" id="KW-0349">Heme</keyword>
<dbReference type="GO" id="GO:0046872">
    <property type="term" value="F:metal ion binding"/>
    <property type="evidence" value="ECO:0007669"/>
    <property type="project" value="UniProtKB-KW"/>
</dbReference>
<dbReference type="GO" id="GO:0000103">
    <property type="term" value="P:sulfate assimilation"/>
    <property type="evidence" value="ECO:0007669"/>
    <property type="project" value="TreeGrafter"/>
</dbReference>
<dbReference type="GO" id="GO:0009337">
    <property type="term" value="C:sulfite reductase complex (NADPH)"/>
    <property type="evidence" value="ECO:0007669"/>
    <property type="project" value="TreeGrafter"/>
</dbReference>
<evidence type="ECO:0000256" key="16">
    <source>
        <dbReference type="ARBA" id="ARBA00062253"/>
    </source>
</evidence>
<comment type="cofactor">
    <cofactor evidence="1">
        <name>siroheme</name>
        <dbReference type="ChEBI" id="CHEBI:60052"/>
    </cofactor>
</comment>
<dbReference type="EMBL" id="LQYV01000032">
    <property type="protein sequence ID" value="KYD28090.1"/>
    <property type="molecule type" value="Genomic_DNA"/>
</dbReference>
<evidence type="ECO:0000256" key="6">
    <source>
        <dbReference type="ARBA" id="ARBA00022485"/>
    </source>
</evidence>
<comment type="function">
    <text evidence="15">Component of the sulfite reductase complex that catalyzes the 6-electron reduction of sulfite to sulfide. This is one of several activities required for the biosynthesis of L-cysteine from sulfate.</text>
</comment>
<protein>
    <recommendedName>
        <fullName evidence="5">assimilatory sulfite reductase (NADPH)</fullName>
        <ecNumber evidence="5">1.8.1.2</ecNumber>
    </recommendedName>
</protein>
<dbReference type="InterPro" id="IPR006066">
    <property type="entry name" value="NO2/SO3_Rdtase_FeS/sirohaem_BS"/>
</dbReference>
<dbReference type="Proteomes" id="UP000075424">
    <property type="component" value="Unassembled WGS sequence"/>
</dbReference>
<dbReference type="PATRIC" id="fig|1422.18.peg.2603"/>
<evidence type="ECO:0000256" key="13">
    <source>
        <dbReference type="ARBA" id="ARBA00023192"/>
    </source>
</evidence>
<reference evidence="17 18" key="1">
    <citation type="submission" date="2016-01" db="EMBL/GenBank/DDBJ databases">
        <title>Draft Genome Sequences of Seven Thermophilic Sporeformers Isolated from Foods.</title>
        <authorList>
            <person name="Berendsen E.M."/>
            <person name="Wells-Bennik M.H."/>
            <person name="Krawcyk A.O."/>
            <person name="De Jong A."/>
            <person name="Holsappel S."/>
            <person name="Eijlander R.T."/>
            <person name="Kuipers O.P."/>
        </authorList>
    </citation>
    <scope>NUCLEOTIDE SEQUENCE [LARGE SCALE GENOMIC DNA]</scope>
    <source>
        <strain evidence="17 18">B4109</strain>
    </source>
</reference>
<keyword evidence="13" id="KW-0198">Cysteine biosynthesis</keyword>
<comment type="caution">
    <text evidence="17">The sequence shown here is derived from an EMBL/GenBank/DDBJ whole genome shotgun (WGS) entry which is preliminary data.</text>
</comment>
<evidence type="ECO:0000256" key="10">
    <source>
        <dbReference type="ARBA" id="ARBA00023002"/>
    </source>
</evidence>
<keyword evidence="13" id="KW-0028">Amino-acid biosynthesis</keyword>
<dbReference type="GO" id="GO:0019344">
    <property type="term" value="P:cysteine biosynthetic process"/>
    <property type="evidence" value="ECO:0007669"/>
    <property type="project" value="UniProtKB-KW"/>
</dbReference>
<evidence type="ECO:0000256" key="8">
    <source>
        <dbReference type="ARBA" id="ARBA00022723"/>
    </source>
</evidence>
<sequence>MTDGRRYTALRRNALACVALPTCGLAMAEAERYLPKLLDKIEEIIAENGLRDEEITIRMTGCPNGCARHVLAEIAFVGKAVGKYNMYLGAAFNGTRLGKLYRENIGEEEILRELRVLLSRYAKERLDGEHFGDFVIRAGIVKEVTDGTNFHD</sequence>